<evidence type="ECO:0000313" key="10">
    <source>
        <dbReference type="Proteomes" id="UP000186341"/>
    </source>
</evidence>
<keyword evidence="2" id="KW-0349">Heme</keyword>
<dbReference type="Gene3D" id="3.90.480.10">
    <property type="entry name" value="Sulfite Reductase Hemoprotein,Domain 2"/>
    <property type="match status" value="1"/>
</dbReference>
<dbReference type="RefSeq" id="WP_075819742.1">
    <property type="nucleotide sequence ID" value="NZ_CAJUTZ010000065.1"/>
</dbReference>
<keyword evidence="10" id="KW-1185">Reference proteome</keyword>
<evidence type="ECO:0000313" key="9">
    <source>
        <dbReference type="EMBL" id="OLU39068.1"/>
    </source>
</evidence>
<accession>A0A1U7NFH9</accession>
<dbReference type="InterPro" id="IPR005117">
    <property type="entry name" value="NiRdtase/SiRdtase_haem-b_fer"/>
</dbReference>
<organism evidence="9 10">
    <name type="scientific">Ileibacterium valens</name>
    <dbReference type="NCBI Taxonomy" id="1862668"/>
    <lineage>
        <taxon>Bacteria</taxon>
        <taxon>Bacillati</taxon>
        <taxon>Bacillota</taxon>
        <taxon>Erysipelotrichia</taxon>
        <taxon>Erysipelotrichales</taxon>
        <taxon>Erysipelotrichaceae</taxon>
        <taxon>Ileibacterium</taxon>
    </lineage>
</organism>
<dbReference type="Pfam" id="PF01077">
    <property type="entry name" value="NIR_SIR"/>
    <property type="match status" value="1"/>
</dbReference>
<comment type="caution">
    <text evidence="9">The sequence shown here is derived from an EMBL/GenBank/DDBJ whole genome shotgun (WGS) entry which is preliminary data.</text>
</comment>
<evidence type="ECO:0000256" key="6">
    <source>
        <dbReference type="ARBA" id="ARBA00023014"/>
    </source>
</evidence>
<dbReference type="SUPFAM" id="SSF56014">
    <property type="entry name" value="Nitrite and sulphite reductase 4Fe-4S domain-like"/>
    <property type="match status" value="2"/>
</dbReference>
<gene>
    <name evidence="9" type="ORF">BO222_07250</name>
</gene>
<protein>
    <submittedName>
        <fullName evidence="9">Ferredoxin--nitrite reductase</fullName>
    </submittedName>
</protein>
<feature type="domain" description="Nitrite/Sulfite reductase ferredoxin-like" evidence="8">
    <location>
        <begin position="46"/>
        <end position="109"/>
    </location>
</feature>
<keyword evidence="3" id="KW-0479">Metal-binding</keyword>
<dbReference type="GO" id="GO:0051539">
    <property type="term" value="F:4 iron, 4 sulfur cluster binding"/>
    <property type="evidence" value="ECO:0007669"/>
    <property type="project" value="UniProtKB-KW"/>
</dbReference>
<keyword evidence="5" id="KW-0408">Iron</keyword>
<dbReference type="Proteomes" id="UP000186341">
    <property type="component" value="Unassembled WGS sequence"/>
</dbReference>
<dbReference type="OrthoDB" id="9803707at2"/>
<dbReference type="AlphaFoldDB" id="A0A1U7NFH9"/>
<evidence type="ECO:0000256" key="1">
    <source>
        <dbReference type="ARBA" id="ARBA00022485"/>
    </source>
</evidence>
<dbReference type="GO" id="GO:0020037">
    <property type="term" value="F:heme binding"/>
    <property type="evidence" value="ECO:0007669"/>
    <property type="project" value="InterPro"/>
</dbReference>
<keyword evidence="4" id="KW-0560">Oxidoreductase</keyword>
<name>A0A1U7NFH9_9FIRM</name>
<dbReference type="PANTHER" id="PTHR32439">
    <property type="entry name" value="FERREDOXIN--NITRITE REDUCTASE, CHLOROPLASTIC"/>
    <property type="match status" value="1"/>
</dbReference>
<dbReference type="InterPro" id="IPR006067">
    <property type="entry name" value="NO2/SO3_Rdtase_4Fe4S_dom"/>
</dbReference>
<dbReference type="GO" id="GO:0016491">
    <property type="term" value="F:oxidoreductase activity"/>
    <property type="evidence" value="ECO:0007669"/>
    <property type="project" value="UniProtKB-KW"/>
</dbReference>
<dbReference type="InterPro" id="IPR045854">
    <property type="entry name" value="NO2/SO3_Rdtase_4Fe4S_sf"/>
</dbReference>
<sequence length="519" mass="59255">MSDLDKMEVEYFRAQLPEFEKKTREFHEGKMNIKEYKSFSGKYGSYAQRMGKRHMLRLRMTAGRMPLSKLNFVVDMAKKYDVNLVHFTTCQAVQFHDLLPDTLFDLMNKALDVDIICYGGGGDYPRNVMCSPLSGVEADEYFDVMPYAEKMADYLVHYIDREKMPRKLKVAFSNSKANTTHATFRDLGFVAREDGLFDVYAAGGLGIDPRLGVLVDEGVKPEDILYYTKAMIHTFRKYGNYENRRKARTRFMVEALGSEESFRKAYQEELAKVFADGEDLKLREIRDLSSHKEADGTPEQSWRIIEQKQKGLYSLLWHPIGGSPKLEILEKVRDEAAKMKDVELRVTPDESVYIINLTGKEADRLLKITEEDCARNPFETSVSCVGATICQVGLRDSQGMLKKAIEKVREANLRDDALPKIFISGCTSSCGTHQIGRLGFRGAVKFVDKKPFPGFLLFEYGDERQNQERFGQEVGTLLEEDVPNFLIDLGRMVEASGKSFDEYLRENPDAIKQAAKPYI</sequence>
<dbReference type="GO" id="GO:0046872">
    <property type="term" value="F:metal ion binding"/>
    <property type="evidence" value="ECO:0007669"/>
    <property type="project" value="UniProtKB-KW"/>
</dbReference>
<evidence type="ECO:0000256" key="5">
    <source>
        <dbReference type="ARBA" id="ARBA00023004"/>
    </source>
</evidence>
<evidence type="ECO:0000256" key="3">
    <source>
        <dbReference type="ARBA" id="ARBA00022723"/>
    </source>
</evidence>
<dbReference type="PANTHER" id="PTHR32439:SF9">
    <property type="entry name" value="BLR3264 PROTEIN"/>
    <property type="match status" value="1"/>
</dbReference>
<dbReference type="Pfam" id="PF03460">
    <property type="entry name" value="NIR_SIR_ferr"/>
    <property type="match status" value="1"/>
</dbReference>
<evidence type="ECO:0000259" key="7">
    <source>
        <dbReference type="Pfam" id="PF01077"/>
    </source>
</evidence>
<dbReference type="EMBL" id="MPJW01000142">
    <property type="protein sequence ID" value="OLU39068.1"/>
    <property type="molecule type" value="Genomic_DNA"/>
</dbReference>
<dbReference type="InterPro" id="IPR036136">
    <property type="entry name" value="Nit/Sulf_reduc_fer-like_dom_sf"/>
</dbReference>
<keyword evidence="6" id="KW-0411">Iron-sulfur</keyword>
<evidence type="ECO:0000259" key="8">
    <source>
        <dbReference type="Pfam" id="PF03460"/>
    </source>
</evidence>
<evidence type="ECO:0000256" key="2">
    <source>
        <dbReference type="ARBA" id="ARBA00022617"/>
    </source>
</evidence>
<evidence type="ECO:0000256" key="4">
    <source>
        <dbReference type="ARBA" id="ARBA00023002"/>
    </source>
</evidence>
<proteinExistence type="predicted"/>
<dbReference type="InterPro" id="IPR051329">
    <property type="entry name" value="NIR_SIR_4Fe-4S"/>
</dbReference>
<reference evidence="9 10" key="1">
    <citation type="submission" date="2016-11" db="EMBL/GenBank/DDBJ databases">
        <title>Description of two novel members of the family Erysipelotrichaceae: Ileibacterium lipovorans gen. nov., sp. nov. and Dubosiella newyorkensis, gen. nov., sp. nov.</title>
        <authorList>
            <person name="Cox L.M."/>
            <person name="Sohn J."/>
            <person name="Tyrrell K.L."/>
            <person name="Citron D.M."/>
            <person name="Lawson P.A."/>
            <person name="Patel N.B."/>
            <person name="Iizumi T."/>
            <person name="Perez-Perez G.I."/>
            <person name="Goldstein E.J."/>
            <person name="Blaser M.J."/>
        </authorList>
    </citation>
    <scope>NUCLEOTIDE SEQUENCE [LARGE SCALE GENOMIC DNA]</scope>
    <source>
        <strain evidence="9 10">NYU-BL-A3</strain>
    </source>
</reference>
<feature type="domain" description="Nitrite/sulphite reductase 4Fe-4S" evidence="7">
    <location>
        <begin position="122"/>
        <end position="272"/>
    </location>
</feature>
<dbReference type="GeneID" id="82202982"/>
<dbReference type="SUPFAM" id="SSF55124">
    <property type="entry name" value="Nitrite/Sulfite reductase N-terminal domain-like"/>
    <property type="match status" value="2"/>
</dbReference>
<dbReference type="Gene3D" id="3.30.413.10">
    <property type="entry name" value="Sulfite Reductase Hemoprotein, domain 1"/>
    <property type="match status" value="2"/>
</dbReference>
<keyword evidence="1" id="KW-0004">4Fe-4S</keyword>